<gene>
    <name evidence="3" type="ORF">SERN_1315</name>
</gene>
<evidence type="ECO:0000256" key="2">
    <source>
        <dbReference type="SAM" id="SignalP"/>
    </source>
</evidence>
<feature type="chain" id="PRO_5021386950" evidence="2">
    <location>
        <begin position="44"/>
        <end position="500"/>
    </location>
</feature>
<evidence type="ECO:0000313" key="4">
    <source>
        <dbReference type="Proteomes" id="UP000297318"/>
    </source>
</evidence>
<dbReference type="PANTHER" id="PTHR40050">
    <property type="entry name" value="INNER SPORE COAT PROTEIN H"/>
    <property type="match status" value="1"/>
</dbReference>
<feature type="signal peptide" evidence="2">
    <location>
        <begin position="1"/>
        <end position="43"/>
    </location>
</feature>
<dbReference type="OrthoDB" id="3280828at2"/>
<keyword evidence="2" id="KW-0732">Signal</keyword>
<accession>A0A4Z1E6U8</accession>
<dbReference type="PANTHER" id="PTHR40050:SF1">
    <property type="entry name" value="INNER SPORE COAT PROTEIN H"/>
    <property type="match status" value="1"/>
</dbReference>
<comment type="caution">
    <text evidence="3">The sequence shown here is derived from an EMBL/GenBank/DDBJ whole genome shotgun (WGS) entry which is preliminary data.</text>
</comment>
<proteinExistence type="predicted"/>
<feature type="region of interest" description="Disordered" evidence="1">
    <location>
        <begin position="466"/>
        <end position="500"/>
    </location>
</feature>
<dbReference type="EMBL" id="RHPJ01000002">
    <property type="protein sequence ID" value="TGO05311.1"/>
    <property type="molecule type" value="Genomic_DNA"/>
</dbReference>
<organism evidence="3 4">
    <name type="scientific">Serinibacter arcticus</name>
    <dbReference type="NCBI Taxonomy" id="1655435"/>
    <lineage>
        <taxon>Bacteria</taxon>
        <taxon>Bacillati</taxon>
        <taxon>Actinomycetota</taxon>
        <taxon>Actinomycetes</taxon>
        <taxon>Micrococcales</taxon>
        <taxon>Beutenbergiaceae</taxon>
        <taxon>Serinibacter</taxon>
    </lineage>
</organism>
<sequence>MTNPDTAGRPSRQRVPALSRLPRIVAAGAAAGLVLAGCSTASASDTAADAGAGGSTASATAVQAAAGTVLDASEVHSISLDVDETALAAMIQTYLDSGDKEWISATLTVDGTTYENVGVKLKGNSSLRGIGTDTPAQDLPWRIRTDEYVDGQTVDGYSDLVVRANSSETSMNEAVALELLGAAGLATEQSVATRFSVNGSAEVLRLTLQNLDDTWLQESFGDDGAGGSVLYKADAEGDWSWRGDDGAAYAEAFDVEAGAEDYAPLVELLDLANNGTDEEFAAQLPELLDVEQLARYLAFEDLIGNVDDISGPGNNSYLYWDAEEARFTVVAWDHNLAFGQQNVGGGGGGLGGGRPDGDAGRMAPPSGEMPTDLPTDGAMPGGGGMTGGMGGGGMSQDNPLVDRFLADDGFAALYDDAVTDLQAELVDSGLLADAVAEWSAVLTDGASDLVDPATITAEGEAITTFTTQGANAGASRVPGGGSSSTAPSTPPSEETDPTTT</sequence>
<feature type="region of interest" description="Disordered" evidence="1">
    <location>
        <begin position="343"/>
        <end position="370"/>
    </location>
</feature>
<evidence type="ECO:0000313" key="3">
    <source>
        <dbReference type="EMBL" id="TGO05311.1"/>
    </source>
</evidence>
<name>A0A4Z1E6U8_9MICO</name>
<dbReference type="RefSeq" id="WP_135849332.1">
    <property type="nucleotide sequence ID" value="NZ_RHPJ01000002.1"/>
</dbReference>
<keyword evidence="4" id="KW-1185">Reference proteome</keyword>
<feature type="compositionally biased region" description="Gly residues" evidence="1">
    <location>
        <begin position="343"/>
        <end position="354"/>
    </location>
</feature>
<protein>
    <submittedName>
        <fullName evidence="3">Cellulosomal protein</fullName>
    </submittedName>
</protein>
<dbReference type="AlphaFoldDB" id="A0A4Z1E6U8"/>
<dbReference type="Pfam" id="PF08757">
    <property type="entry name" value="CotH"/>
    <property type="match status" value="1"/>
</dbReference>
<dbReference type="InterPro" id="IPR014867">
    <property type="entry name" value="Spore_coat_CotH_CotH2/3/7"/>
</dbReference>
<reference evidence="3 4" key="1">
    <citation type="submission" date="2018-11" db="EMBL/GenBank/DDBJ databases">
        <title>Complete genome sequencing of the Actinobacteria Serinibacter sp. K3-2.</title>
        <authorList>
            <person name="Rakitin A.L."/>
            <person name="Beletsky A.V."/>
            <person name="Mardanov A.V."/>
            <person name="Ravin N.V."/>
            <person name="Gromova A.S."/>
            <person name="Filippova S.N."/>
            <person name="Gal'Chenko V.F."/>
        </authorList>
    </citation>
    <scope>NUCLEOTIDE SEQUENCE [LARGE SCALE GENOMIC DNA]</scope>
    <source>
        <strain evidence="3 4">K3-2</strain>
    </source>
</reference>
<dbReference type="Proteomes" id="UP000297318">
    <property type="component" value="Unassembled WGS sequence"/>
</dbReference>
<evidence type="ECO:0000256" key="1">
    <source>
        <dbReference type="SAM" id="MobiDB-lite"/>
    </source>
</evidence>